<feature type="transmembrane region" description="Helical" evidence="9">
    <location>
        <begin position="276"/>
        <end position="294"/>
    </location>
</feature>
<feature type="transmembrane region" description="Helical" evidence="9">
    <location>
        <begin position="31"/>
        <end position="47"/>
    </location>
</feature>
<dbReference type="InterPro" id="IPR006153">
    <property type="entry name" value="Cation/H_exchanger_TM"/>
</dbReference>
<feature type="transmembrane region" description="Helical" evidence="9">
    <location>
        <begin position="228"/>
        <end position="256"/>
    </location>
</feature>
<proteinExistence type="predicted"/>
<evidence type="ECO:0000256" key="1">
    <source>
        <dbReference type="ARBA" id="ARBA00004651"/>
    </source>
</evidence>
<feature type="transmembrane region" description="Helical" evidence="9">
    <location>
        <begin position="306"/>
        <end position="331"/>
    </location>
</feature>
<feature type="transmembrane region" description="Helical" evidence="9">
    <location>
        <begin position="365"/>
        <end position="383"/>
    </location>
</feature>
<dbReference type="PANTHER" id="PTHR32507:SF7">
    <property type="entry name" value="K(+)_H(+) ANTIPORTER NHAP2"/>
    <property type="match status" value="1"/>
</dbReference>
<keyword evidence="6 9" id="KW-1133">Transmembrane helix</keyword>
<dbReference type="EMBL" id="JARGEQ010000082">
    <property type="protein sequence ID" value="MDF1586329.1"/>
    <property type="molecule type" value="Genomic_DNA"/>
</dbReference>
<dbReference type="GO" id="GO:0015297">
    <property type="term" value="F:antiporter activity"/>
    <property type="evidence" value="ECO:0007669"/>
    <property type="project" value="UniProtKB-KW"/>
</dbReference>
<keyword evidence="4" id="KW-1003">Cell membrane</keyword>
<feature type="domain" description="Cation/H+ exchanger transmembrane" evidence="10">
    <location>
        <begin position="17"/>
        <end position="387"/>
    </location>
</feature>
<keyword evidence="8 9" id="KW-0472">Membrane</keyword>
<keyword evidence="5 9" id="KW-0812">Transmembrane</keyword>
<evidence type="ECO:0000256" key="4">
    <source>
        <dbReference type="ARBA" id="ARBA00022475"/>
    </source>
</evidence>
<evidence type="ECO:0000256" key="7">
    <source>
        <dbReference type="ARBA" id="ARBA00023065"/>
    </source>
</evidence>
<feature type="transmembrane region" description="Helical" evidence="9">
    <location>
        <begin position="6"/>
        <end position="24"/>
    </location>
</feature>
<evidence type="ECO:0000256" key="9">
    <source>
        <dbReference type="SAM" id="Phobius"/>
    </source>
</evidence>
<comment type="subcellular location">
    <subcellularLocation>
        <location evidence="1">Cell membrane</location>
        <topology evidence="1">Multi-pass membrane protein</topology>
    </subcellularLocation>
</comment>
<evidence type="ECO:0000313" key="12">
    <source>
        <dbReference type="Proteomes" id="UP001301140"/>
    </source>
</evidence>
<keyword evidence="3" id="KW-0050">Antiport</keyword>
<organism evidence="11 12">
    <name type="scientific">Marinimicrococcus flavescens</name>
    <dbReference type="NCBI Taxonomy" id="3031815"/>
    <lineage>
        <taxon>Bacteria</taxon>
        <taxon>Pseudomonadati</taxon>
        <taxon>Pseudomonadota</taxon>
        <taxon>Alphaproteobacteria</taxon>
        <taxon>Geminicoccales</taxon>
        <taxon>Geminicoccaceae</taxon>
        <taxon>Marinimicrococcus</taxon>
    </lineage>
</organism>
<evidence type="ECO:0000256" key="3">
    <source>
        <dbReference type="ARBA" id="ARBA00022449"/>
    </source>
</evidence>
<evidence type="ECO:0000256" key="5">
    <source>
        <dbReference type="ARBA" id="ARBA00022692"/>
    </source>
</evidence>
<reference evidence="11 12" key="1">
    <citation type="submission" date="2023-03" db="EMBL/GenBank/DDBJ databases">
        <title>YIM 152171 draft genome.</title>
        <authorList>
            <person name="Yang Z."/>
        </authorList>
    </citation>
    <scope>NUCLEOTIDE SEQUENCE [LARGE SCALE GENOMIC DNA]</scope>
    <source>
        <strain evidence="11 12">YIM 152171</strain>
    </source>
</reference>
<dbReference type="NCBIfam" id="NF003716">
    <property type="entry name" value="PRK05326.1-3"/>
    <property type="match status" value="1"/>
</dbReference>
<comment type="caution">
    <text evidence="11">The sequence shown here is derived from an EMBL/GenBank/DDBJ whole genome shotgun (WGS) entry which is preliminary data.</text>
</comment>
<feature type="transmembrane region" description="Helical" evidence="9">
    <location>
        <begin position="122"/>
        <end position="142"/>
    </location>
</feature>
<gene>
    <name evidence="11" type="ORF">PZ740_08010</name>
</gene>
<dbReference type="GO" id="GO:1902600">
    <property type="term" value="P:proton transmembrane transport"/>
    <property type="evidence" value="ECO:0007669"/>
    <property type="project" value="InterPro"/>
</dbReference>
<sequence length="600" mass="64684">MASLGAINVFLFVGALLVLLGILSSLIATRFGAPLLLVFLVIGMLAGEDGPGGIRFDNVETTYLVGSIALAIILFDGGLRTRIATFRGILAPAVVMATLGVLLTAALTGLAVMLIFEVSFLHGMLLGAIVGSTDAAAVFFLLRSGGLELRRRVGSTLEVESSTNDPMAMFLTLVLIELVVAPGADDLGRAGLMLLQQAAVGATAGLAGGAAVCWLLNRVELPGGLHPLLVLVAALLVFGAANLLGGSGFLATYLAGLVVGNRPVRAYASIIDFHDTATWLCQILMFVLLGLLVTPTRLLDGALPALGVAAALMFLARPAATFLCLLPFRFAFKELAFVSWVGLRGAVSIFLAILPLLAGLPEARLFFDVAFFVVLTSLLAQGWTLNAAARRLKVALPRTAASVQRVELDLPGQLAQELVGYPIRGERNWWRRASLPRWARLVLVVREGAILDAAEAGELRPGDYGYFLAPPERAHRLDRLFALEDEEQEGQRRPSEFALHADVTLGALADLYGLEVPPEERDWTLERLFAERFEDGPRRGDRLAIGRAVVIARAIEEERLAAAALMLDDPYERLLAEERRQQPLAWLGRLWARRGRLRSR</sequence>
<dbReference type="Gene3D" id="1.20.1530.20">
    <property type="match status" value="1"/>
</dbReference>
<evidence type="ECO:0000259" key="10">
    <source>
        <dbReference type="Pfam" id="PF00999"/>
    </source>
</evidence>
<evidence type="ECO:0000256" key="2">
    <source>
        <dbReference type="ARBA" id="ARBA00022448"/>
    </source>
</evidence>
<keyword evidence="2" id="KW-0813">Transport</keyword>
<dbReference type="AlphaFoldDB" id="A0AAP3V0T4"/>
<evidence type="ECO:0000256" key="6">
    <source>
        <dbReference type="ARBA" id="ARBA00022989"/>
    </source>
</evidence>
<dbReference type="NCBIfam" id="NF003714">
    <property type="entry name" value="PRK05326.1-1"/>
    <property type="match status" value="1"/>
</dbReference>
<feature type="transmembrane region" description="Helical" evidence="9">
    <location>
        <begin position="89"/>
        <end position="116"/>
    </location>
</feature>
<dbReference type="Pfam" id="PF00999">
    <property type="entry name" value="Na_H_Exchanger"/>
    <property type="match status" value="1"/>
</dbReference>
<evidence type="ECO:0000256" key="8">
    <source>
        <dbReference type="ARBA" id="ARBA00023136"/>
    </source>
</evidence>
<dbReference type="PANTHER" id="PTHR32507">
    <property type="entry name" value="NA(+)/H(+) ANTIPORTER 1"/>
    <property type="match status" value="1"/>
</dbReference>
<feature type="transmembrane region" description="Helical" evidence="9">
    <location>
        <begin position="337"/>
        <end position="358"/>
    </location>
</feature>
<dbReference type="GO" id="GO:0005886">
    <property type="term" value="C:plasma membrane"/>
    <property type="evidence" value="ECO:0007669"/>
    <property type="project" value="UniProtKB-SubCell"/>
</dbReference>
<dbReference type="RefSeq" id="WP_327788745.1">
    <property type="nucleotide sequence ID" value="NZ_JARGEQ010000082.1"/>
</dbReference>
<feature type="transmembrane region" description="Helical" evidence="9">
    <location>
        <begin position="190"/>
        <end position="216"/>
    </location>
</feature>
<keyword evidence="7" id="KW-0406">Ion transport</keyword>
<dbReference type="NCBIfam" id="NF003715">
    <property type="entry name" value="PRK05326.1-2"/>
    <property type="match status" value="1"/>
</dbReference>
<dbReference type="InterPro" id="IPR038770">
    <property type="entry name" value="Na+/solute_symporter_sf"/>
</dbReference>
<feature type="transmembrane region" description="Helical" evidence="9">
    <location>
        <begin position="59"/>
        <end position="77"/>
    </location>
</feature>
<protein>
    <submittedName>
        <fullName evidence="11">Potassium/proton antiporter</fullName>
    </submittedName>
</protein>
<evidence type="ECO:0000313" key="11">
    <source>
        <dbReference type="EMBL" id="MDF1586329.1"/>
    </source>
</evidence>
<name>A0AAP3V0T4_9PROT</name>
<feature type="transmembrane region" description="Helical" evidence="9">
    <location>
        <begin position="167"/>
        <end position="184"/>
    </location>
</feature>
<accession>A0AAP3V0T4</accession>
<keyword evidence="12" id="KW-1185">Reference proteome</keyword>
<dbReference type="Proteomes" id="UP001301140">
    <property type="component" value="Unassembled WGS sequence"/>
</dbReference>